<dbReference type="InterPro" id="IPR010610">
    <property type="entry name" value="EryCIII-like_C"/>
</dbReference>
<dbReference type="Pfam" id="PF06722">
    <property type="entry name" value="EryCIII-like_C"/>
    <property type="match status" value="1"/>
</dbReference>
<keyword evidence="3" id="KW-1185">Reference proteome</keyword>
<dbReference type="SUPFAM" id="SSF53756">
    <property type="entry name" value="UDP-Glycosyltransferase/glycogen phosphorylase"/>
    <property type="match status" value="1"/>
</dbReference>
<feature type="domain" description="Erythromycin biosynthesis protein CIII-like C-terminal" evidence="1">
    <location>
        <begin position="311"/>
        <end position="424"/>
    </location>
</feature>
<sequence>MACILIAATALPGHVAPLLALSQHFALQGHEVVVNTGSAFREKAEATGARFVPFRSAIDLDHRDPDKHFPERAKIAPGLPRLVFGLKHFFADVIADQAGGLRDILREFPADVILTDAMFCGTLPLLLGPRHARPAVLSVGISALALTSADTAFFGSAMPPPANAAARMRNAMATKFMQQSMLGGVQKYFNDTLARLGCAPLPVFLLDALGTLPDLYLQLTGEAFEYPRSDLPKTVRFVGPLLAPPTESFTPPHWWADLEDGRPVVLATQGTLANEDLSQLIGPTLTGLAGENAITVATTGGPPVEAIPVPLPGNARAAVFLPYDRLLPKVDVLVTNGGYGTVNFALSLGVPMVVAADSEEKPEIAARVAWSGAGISLGTGQPKPEQIRDAVRQVLADPRYRLRAQALRADFARHDARREIAAILDDVVATKRGDAPGHPATPRDQRASA</sequence>
<dbReference type="PANTHER" id="PTHR48050">
    <property type="entry name" value="STEROL 3-BETA-GLUCOSYLTRANSFERASE"/>
    <property type="match status" value="1"/>
</dbReference>
<evidence type="ECO:0000313" key="2">
    <source>
        <dbReference type="EMBL" id="MDR6290456.1"/>
    </source>
</evidence>
<dbReference type="PANTHER" id="PTHR48050:SF13">
    <property type="entry name" value="STEROL 3-BETA-GLUCOSYLTRANSFERASE UGT80A2"/>
    <property type="match status" value="1"/>
</dbReference>
<dbReference type="EMBL" id="JAVDPW010000005">
    <property type="protein sequence ID" value="MDR6290456.1"/>
    <property type="molecule type" value="Genomic_DNA"/>
</dbReference>
<dbReference type="InterPro" id="IPR050426">
    <property type="entry name" value="Glycosyltransferase_28"/>
</dbReference>
<dbReference type="Proteomes" id="UP001262410">
    <property type="component" value="Unassembled WGS sequence"/>
</dbReference>
<proteinExistence type="predicted"/>
<dbReference type="CDD" id="cd03784">
    <property type="entry name" value="GT1_Gtf-like"/>
    <property type="match status" value="1"/>
</dbReference>
<dbReference type="InterPro" id="IPR002213">
    <property type="entry name" value="UDP_glucos_trans"/>
</dbReference>
<protein>
    <submittedName>
        <fullName evidence="2">MGT family glycosyltransferase</fullName>
    </submittedName>
</protein>
<gene>
    <name evidence="2" type="ORF">E9232_002982</name>
</gene>
<accession>A0ABU1JPB2</accession>
<evidence type="ECO:0000259" key="1">
    <source>
        <dbReference type="Pfam" id="PF06722"/>
    </source>
</evidence>
<dbReference type="Gene3D" id="3.40.50.2000">
    <property type="entry name" value="Glycogen Phosphorylase B"/>
    <property type="match status" value="2"/>
</dbReference>
<dbReference type="RefSeq" id="WP_309794924.1">
    <property type="nucleotide sequence ID" value="NZ_JAVDPW010000005.1"/>
</dbReference>
<name>A0ABU1JPB2_9PROT</name>
<comment type="caution">
    <text evidence="2">The sequence shown here is derived from an EMBL/GenBank/DDBJ whole genome shotgun (WGS) entry which is preliminary data.</text>
</comment>
<organism evidence="2 3">
    <name type="scientific">Inquilinus ginsengisoli</name>
    <dbReference type="NCBI Taxonomy" id="363840"/>
    <lineage>
        <taxon>Bacteria</taxon>
        <taxon>Pseudomonadati</taxon>
        <taxon>Pseudomonadota</taxon>
        <taxon>Alphaproteobacteria</taxon>
        <taxon>Rhodospirillales</taxon>
        <taxon>Rhodospirillaceae</taxon>
        <taxon>Inquilinus</taxon>
    </lineage>
</organism>
<evidence type="ECO:0000313" key="3">
    <source>
        <dbReference type="Proteomes" id="UP001262410"/>
    </source>
</evidence>
<reference evidence="2 3" key="1">
    <citation type="submission" date="2023-07" db="EMBL/GenBank/DDBJ databases">
        <title>Sorghum-associated microbial communities from plants grown in Nebraska, USA.</title>
        <authorList>
            <person name="Schachtman D."/>
        </authorList>
    </citation>
    <scope>NUCLEOTIDE SEQUENCE [LARGE SCALE GENOMIC DNA]</scope>
    <source>
        <strain evidence="2 3">584</strain>
    </source>
</reference>